<proteinExistence type="predicted"/>
<sequence>MDDFNLCFFVDAIKESFNLKKSRLVLALRAVGWKSCITCLNDGDTHINKIVNDIMLDTAKRRELENQSYHILYEEVDTIQESIDEWIFLAAIYWCLGIHLVASDWRDGLTLLLKSTELLDMCHGIVHHEIWQNTEAKKKEQATNGGKAKASLYAPLKAEIIRLLYCNKPADGWRNRREAIELIDEDVSIFIQEHGYPGSPEEKQEDLAVLFARIPRLIEDWSRNDAVVKAAFNATLKKKSANKGAEQKPWTSDI</sequence>
<organism evidence="1 2">
    <name type="scientific">Enterobacter genomosp. O</name>
    <dbReference type="NCBI Taxonomy" id="2364150"/>
    <lineage>
        <taxon>Bacteria</taxon>
        <taxon>Pseudomonadati</taxon>
        <taxon>Pseudomonadota</taxon>
        <taxon>Gammaproteobacteria</taxon>
        <taxon>Enterobacterales</taxon>
        <taxon>Enterobacteriaceae</taxon>
        <taxon>Enterobacter</taxon>
        <taxon>Enterobacter cloacae complex</taxon>
        <taxon>Enterobacter cloacae complex clade O</taxon>
    </lineage>
</organism>
<reference evidence="2" key="1">
    <citation type="submission" date="2016-01" db="EMBL/GenBank/DDBJ databases">
        <title>WGS of SAMN04407783.</title>
        <authorList>
            <person name="Adams M."/>
            <person name="Sutton G."/>
            <person name="Nelson K."/>
            <person name="Thaden J."/>
            <person name="Fowler V."/>
            <person name="Mccorrison J."/>
            <person name="Sanka R."/>
            <person name="Brinkac L."/>
            <person name="Nierman W."/>
        </authorList>
    </citation>
    <scope>NUCLEOTIDE SEQUENCE [LARGE SCALE GENOMIC DNA]</scope>
    <source>
        <strain evidence="2">GN04363</strain>
    </source>
</reference>
<dbReference type="OrthoDB" id="6636953at2"/>
<dbReference type="RefSeq" id="WP_059312508.1">
    <property type="nucleotide sequence ID" value="NZ_LRCR01000045.1"/>
</dbReference>
<evidence type="ECO:0000313" key="1">
    <source>
        <dbReference type="EMBL" id="KUQ80490.1"/>
    </source>
</evidence>
<protein>
    <submittedName>
        <fullName evidence="1">Uncharacterized protein</fullName>
    </submittedName>
</protein>
<keyword evidence="2" id="KW-1185">Reference proteome</keyword>
<dbReference type="EMBL" id="LRCR01000045">
    <property type="protein sequence ID" value="KUQ80490.1"/>
    <property type="molecule type" value="Genomic_DNA"/>
</dbReference>
<evidence type="ECO:0000313" key="2">
    <source>
        <dbReference type="Proteomes" id="UP000064715"/>
    </source>
</evidence>
<dbReference type="AlphaFoldDB" id="A0A0X4EFJ3"/>
<gene>
    <name evidence="1" type="ORF">AWI28_03600</name>
</gene>
<dbReference type="Proteomes" id="UP000064715">
    <property type="component" value="Unassembled WGS sequence"/>
</dbReference>
<comment type="caution">
    <text evidence="1">The sequence shown here is derived from an EMBL/GenBank/DDBJ whole genome shotgun (WGS) entry which is preliminary data.</text>
</comment>
<accession>A0A0X4EFJ3</accession>
<name>A0A0X4EFJ3_9ENTR</name>